<sequence length="184" mass="20745">MKGYSKIMLMNSSSKSRSMDSSDPTVQNQKPISIKKSTHPITQKPAQNLDHDHDYDYNRYSGNNQENNQEKQDEDFSITNRSLTSQGTTTDANGTSGLSSRFKIEKQHSTGRTLQTAMKRVVSIRRSSSVSERYSRIHDQGLNIQVDFEEEGDGDDGHVARSKKKTKRRSGGRVLEACKRVFGL</sequence>
<feature type="region of interest" description="Disordered" evidence="1">
    <location>
        <begin position="149"/>
        <end position="172"/>
    </location>
</feature>
<feature type="compositionally biased region" description="Low complexity" evidence="1">
    <location>
        <begin position="12"/>
        <end position="22"/>
    </location>
</feature>
<accession>A0AAP0H444</accession>
<name>A0AAP0H444_9ASTR</name>
<evidence type="ECO:0000313" key="2">
    <source>
        <dbReference type="EMBL" id="KAK9070977.1"/>
    </source>
</evidence>
<comment type="caution">
    <text evidence="2">The sequence shown here is derived from an EMBL/GenBank/DDBJ whole genome shotgun (WGS) entry which is preliminary data.</text>
</comment>
<gene>
    <name evidence="2" type="ORF">SSX86_009545</name>
</gene>
<keyword evidence="3" id="KW-1185">Reference proteome</keyword>
<evidence type="ECO:0000313" key="3">
    <source>
        <dbReference type="Proteomes" id="UP001408789"/>
    </source>
</evidence>
<dbReference type="Proteomes" id="UP001408789">
    <property type="component" value="Unassembled WGS sequence"/>
</dbReference>
<proteinExistence type="predicted"/>
<feature type="compositionally biased region" description="Basic residues" evidence="1">
    <location>
        <begin position="160"/>
        <end position="171"/>
    </location>
</feature>
<dbReference type="AlphaFoldDB" id="A0AAP0H444"/>
<dbReference type="PANTHER" id="PTHR38386:SF6">
    <property type="entry name" value="OS05G0426900 PROTEIN"/>
    <property type="match status" value="1"/>
</dbReference>
<reference evidence="2 3" key="1">
    <citation type="submission" date="2024-04" db="EMBL/GenBank/DDBJ databases">
        <title>The reference genome of an endangered Asteraceae, Deinandra increscens subsp. villosa, native to the Central Coast of California.</title>
        <authorList>
            <person name="Guilliams M."/>
            <person name="Hasenstab-Lehman K."/>
            <person name="Meyer R."/>
            <person name="Mcevoy S."/>
        </authorList>
    </citation>
    <scope>NUCLEOTIDE SEQUENCE [LARGE SCALE GENOMIC DNA]</scope>
    <source>
        <tissue evidence="2">Leaf</tissue>
    </source>
</reference>
<dbReference type="EMBL" id="JBCNJP010000011">
    <property type="protein sequence ID" value="KAK9070977.1"/>
    <property type="molecule type" value="Genomic_DNA"/>
</dbReference>
<protein>
    <submittedName>
        <fullName evidence="2">Uncharacterized protein</fullName>
    </submittedName>
</protein>
<feature type="compositionally biased region" description="Polar residues" evidence="1">
    <location>
        <begin position="77"/>
        <end position="99"/>
    </location>
</feature>
<evidence type="ECO:0000256" key="1">
    <source>
        <dbReference type="SAM" id="MobiDB-lite"/>
    </source>
</evidence>
<feature type="region of interest" description="Disordered" evidence="1">
    <location>
        <begin position="1"/>
        <end position="113"/>
    </location>
</feature>
<dbReference type="PANTHER" id="PTHR38386">
    <property type="entry name" value="OS05G0426900 PROTEIN"/>
    <property type="match status" value="1"/>
</dbReference>
<organism evidence="2 3">
    <name type="scientific">Deinandra increscens subsp. villosa</name>
    <dbReference type="NCBI Taxonomy" id="3103831"/>
    <lineage>
        <taxon>Eukaryota</taxon>
        <taxon>Viridiplantae</taxon>
        <taxon>Streptophyta</taxon>
        <taxon>Embryophyta</taxon>
        <taxon>Tracheophyta</taxon>
        <taxon>Spermatophyta</taxon>
        <taxon>Magnoliopsida</taxon>
        <taxon>eudicotyledons</taxon>
        <taxon>Gunneridae</taxon>
        <taxon>Pentapetalae</taxon>
        <taxon>asterids</taxon>
        <taxon>campanulids</taxon>
        <taxon>Asterales</taxon>
        <taxon>Asteraceae</taxon>
        <taxon>Asteroideae</taxon>
        <taxon>Heliantheae alliance</taxon>
        <taxon>Madieae</taxon>
        <taxon>Madiinae</taxon>
        <taxon>Deinandra</taxon>
    </lineage>
</organism>